<feature type="chain" id="PRO_5044818618" evidence="1">
    <location>
        <begin position="17"/>
        <end position="304"/>
    </location>
</feature>
<gene>
    <name evidence="2" type="ORF">ABMA28_006179</name>
</gene>
<organism evidence="2 3">
    <name type="scientific">Loxostege sticticalis</name>
    <name type="common">Beet webworm moth</name>
    <dbReference type="NCBI Taxonomy" id="481309"/>
    <lineage>
        <taxon>Eukaryota</taxon>
        <taxon>Metazoa</taxon>
        <taxon>Ecdysozoa</taxon>
        <taxon>Arthropoda</taxon>
        <taxon>Hexapoda</taxon>
        <taxon>Insecta</taxon>
        <taxon>Pterygota</taxon>
        <taxon>Neoptera</taxon>
        <taxon>Endopterygota</taxon>
        <taxon>Lepidoptera</taxon>
        <taxon>Glossata</taxon>
        <taxon>Ditrysia</taxon>
        <taxon>Pyraloidea</taxon>
        <taxon>Crambidae</taxon>
        <taxon>Pyraustinae</taxon>
        <taxon>Loxostege</taxon>
    </lineage>
</organism>
<dbReference type="Proteomes" id="UP001549921">
    <property type="component" value="Unassembled WGS sequence"/>
</dbReference>
<dbReference type="EMBL" id="JBEDNZ010000019">
    <property type="protein sequence ID" value="KAL0820260.1"/>
    <property type="molecule type" value="Genomic_DNA"/>
</dbReference>
<evidence type="ECO:0000313" key="3">
    <source>
        <dbReference type="Proteomes" id="UP001549921"/>
    </source>
</evidence>
<name>A0ABD0SK91_LOXSC</name>
<evidence type="ECO:0000313" key="2">
    <source>
        <dbReference type="EMBL" id="KAL0820260.1"/>
    </source>
</evidence>
<feature type="signal peptide" evidence="1">
    <location>
        <begin position="1"/>
        <end position="16"/>
    </location>
</feature>
<proteinExistence type="predicted"/>
<keyword evidence="1" id="KW-0732">Signal</keyword>
<evidence type="ECO:0000256" key="1">
    <source>
        <dbReference type="SAM" id="SignalP"/>
    </source>
</evidence>
<comment type="caution">
    <text evidence="2">The sequence shown here is derived from an EMBL/GenBank/DDBJ whole genome shotgun (WGS) entry which is preliminary data.</text>
</comment>
<protein>
    <submittedName>
        <fullName evidence="2">Uncharacterized protein</fullName>
    </submittedName>
</protein>
<sequence>MKFLAVFAAVCAVASASKGWTLTQLSSAVASPVTDAALKPVLSQALNQVMDNIFSQDDYVPSTITTQEGVAGHYNLVQLEALLQTEKNPVFVPFIEEAFEKLISAIFAGEDVETIALMLPALDITYMTLQELDQALSSPATNPATVPYLEYALNQYMDALITGQQLDGIVVAVPAGSPIGGALEAETIVMPAPVVPAPIVPAPIVVEPETSASSPLVQIILNVRKSEPDPIQIAPMPIVKPDPIQIVPMPIVKPEPIQIVPMPIVKPDPIQIVQGPANPIDAIALPIEALPPTPGMVNAVAPMV</sequence>
<reference evidence="2 3" key="1">
    <citation type="submission" date="2024-06" db="EMBL/GenBank/DDBJ databases">
        <title>A chromosome-level genome assembly of beet webworm, Loxostege sticticalis.</title>
        <authorList>
            <person name="Zhang Y."/>
        </authorList>
    </citation>
    <scope>NUCLEOTIDE SEQUENCE [LARGE SCALE GENOMIC DNA]</scope>
    <source>
        <strain evidence="2">AQ028</strain>
        <tissue evidence="2">Male pupae</tissue>
    </source>
</reference>
<accession>A0ABD0SK91</accession>
<dbReference type="AlphaFoldDB" id="A0ABD0SK91"/>